<accession>A0A0D0B2W0</accession>
<dbReference type="Proteomes" id="UP000054485">
    <property type="component" value="Unassembled WGS sequence"/>
</dbReference>
<dbReference type="EMBL" id="KN835401">
    <property type="protein sequence ID" value="KIK38283.1"/>
    <property type="molecule type" value="Genomic_DNA"/>
</dbReference>
<name>A0A0D0B2W0_9AGAM</name>
<reference evidence="2 3" key="1">
    <citation type="submission" date="2014-04" db="EMBL/GenBank/DDBJ databases">
        <authorList>
            <consortium name="DOE Joint Genome Institute"/>
            <person name="Kuo A."/>
            <person name="Ruytinx J."/>
            <person name="Rineau F."/>
            <person name="Colpaert J."/>
            <person name="Kohler A."/>
            <person name="Nagy L.G."/>
            <person name="Floudas D."/>
            <person name="Copeland A."/>
            <person name="Barry K.W."/>
            <person name="Cichocki N."/>
            <person name="Veneault-Fourrey C."/>
            <person name="LaButti K."/>
            <person name="Lindquist E.A."/>
            <person name="Lipzen A."/>
            <person name="Lundell T."/>
            <person name="Morin E."/>
            <person name="Murat C."/>
            <person name="Sun H."/>
            <person name="Tunlid A."/>
            <person name="Henrissat B."/>
            <person name="Grigoriev I.V."/>
            <person name="Hibbett D.S."/>
            <person name="Martin F."/>
            <person name="Nordberg H.P."/>
            <person name="Cantor M.N."/>
            <person name="Hua S.X."/>
        </authorList>
    </citation>
    <scope>NUCLEOTIDE SEQUENCE [LARGE SCALE GENOMIC DNA]</scope>
    <source>
        <strain evidence="2 3">UH-Slu-Lm8-n1</strain>
    </source>
</reference>
<dbReference type="STRING" id="930992.A0A0D0B2W0"/>
<reference evidence="3" key="2">
    <citation type="submission" date="2015-01" db="EMBL/GenBank/DDBJ databases">
        <title>Evolutionary Origins and Diversification of the Mycorrhizal Mutualists.</title>
        <authorList>
            <consortium name="DOE Joint Genome Institute"/>
            <consortium name="Mycorrhizal Genomics Consortium"/>
            <person name="Kohler A."/>
            <person name="Kuo A."/>
            <person name="Nagy L.G."/>
            <person name="Floudas D."/>
            <person name="Copeland A."/>
            <person name="Barry K.W."/>
            <person name="Cichocki N."/>
            <person name="Veneault-Fourrey C."/>
            <person name="LaButti K."/>
            <person name="Lindquist E.A."/>
            <person name="Lipzen A."/>
            <person name="Lundell T."/>
            <person name="Morin E."/>
            <person name="Murat C."/>
            <person name="Riley R."/>
            <person name="Ohm R."/>
            <person name="Sun H."/>
            <person name="Tunlid A."/>
            <person name="Henrissat B."/>
            <person name="Grigoriev I.V."/>
            <person name="Hibbett D.S."/>
            <person name="Martin F."/>
        </authorList>
    </citation>
    <scope>NUCLEOTIDE SEQUENCE [LARGE SCALE GENOMIC DNA]</scope>
    <source>
        <strain evidence="3">UH-Slu-Lm8-n1</strain>
    </source>
</reference>
<evidence type="ECO:0000313" key="2">
    <source>
        <dbReference type="EMBL" id="KIK38283.1"/>
    </source>
</evidence>
<dbReference type="HOGENOM" id="CLU_000384_22_0_1"/>
<evidence type="ECO:0000256" key="1">
    <source>
        <dbReference type="SAM" id="MobiDB-lite"/>
    </source>
</evidence>
<proteinExistence type="predicted"/>
<evidence type="ECO:0000313" key="3">
    <source>
        <dbReference type="Proteomes" id="UP000054485"/>
    </source>
</evidence>
<keyword evidence="3" id="KW-1185">Reference proteome</keyword>
<feature type="region of interest" description="Disordered" evidence="1">
    <location>
        <begin position="164"/>
        <end position="186"/>
    </location>
</feature>
<dbReference type="OrthoDB" id="444848at2759"/>
<feature type="compositionally biased region" description="Acidic residues" evidence="1">
    <location>
        <begin position="173"/>
        <end position="186"/>
    </location>
</feature>
<dbReference type="InParanoid" id="A0A0D0B2W0"/>
<sequence length="186" mass="21049">MGLVTIHQDTGLTPYFMVHSIEPIFPFDLTEGTFLVDLPGTKEFSTTDLITCIKDKVLKARYQSIKKFEQCYCNSIKDYAFTTGTLVLVCNSKVEYELSRKTKPRYLGPMVILRRTQGGSYILAELDGAVSKLRYATFCLVPYYPHTKSKVSVTTVTGLDDEALDSLTREDTKEPEDEELDPSFDE</sequence>
<dbReference type="AlphaFoldDB" id="A0A0D0B2W0"/>
<protein>
    <submittedName>
        <fullName evidence="2">Uncharacterized protein</fullName>
    </submittedName>
</protein>
<gene>
    <name evidence="2" type="ORF">CY34DRAFT_25703</name>
</gene>
<organism evidence="2 3">
    <name type="scientific">Suillus luteus UH-Slu-Lm8-n1</name>
    <dbReference type="NCBI Taxonomy" id="930992"/>
    <lineage>
        <taxon>Eukaryota</taxon>
        <taxon>Fungi</taxon>
        <taxon>Dikarya</taxon>
        <taxon>Basidiomycota</taxon>
        <taxon>Agaricomycotina</taxon>
        <taxon>Agaricomycetes</taxon>
        <taxon>Agaricomycetidae</taxon>
        <taxon>Boletales</taxon>
        <taxon>Suillineae</taxon>
        <taxon>Suillaceae</taxon>
        <taxon>Suillus</taxon>
    </lineage>
</organism>